<gene>
    <name evidence="2" type="ORF">RAM05_01295</name>
</gene>
<dbReference type="Pfam" id="PF07728">
    <property type="entry name" value="AAA_5"/>
    <property type="match status" value="1"/>
</dbReference>
<dbReference type="CDD" id="cd00009">
    <property type="entry name" value="AAA"/>
    <property type="match status" value="1"/>
</dbReference>
<dbReference type="PANTHER" id="PTHR37291:SF1">
    <property type="entry name" value="TYPE IV METHYL-DIRECTED RESTRICTION ENZYME ECOKMCRB SUBUNIT"/>
    <property type="match status" value="1"/>
</dbReference>
<evidence type="ECO:0000313" key="3">
    <source>
        <dbReference type="Proteomes" id="UP001229773"/>
    </source>
</evidence>
<accession>A0ABD7Z3W5</accession>
<reference evidence="2 3" key="1">
    <citation type="submission" date="2023-08" db="EMBL/GenBank/DDBJ databases">
        <title>Complete genome sequences of 12 bacterial strains from the honey bee gut, resolved with long-read nanopore sequencing.</title>
        <authorList>
            <person name="Kwong W.K."/>
            <person name="Acheampong S."/>
            <person name="Polat M.F."/>
        </authorList>
    </citation>
    <scope>NUCLEOTIDE SEQUENCE [LARGE SCALE GENOMIC DNA]</scope>
    <source>
        <strain evidence="3">wkB9</strain>
    </source>
</reference>
<dbReference type="Gene3D" id="3.40.50.300">
    <property type="entry name" value="P-loop containing nucleotide triphosphate hydrolases"/>
    <property type="match status" value="1"/>
</dbReference>
<dbReference type="AlphaFoldDB" id="A0ABD7Z3W5"/>
<dbReference type="InterPro" id="IPR003593">
    <property type="entry name" value="AAA+_ATPase"/>
</dbReference>
<feature type="domain" description="AAA+ ATPase" evidence="1">
    <location>
        <begin position="300"/>
        <end position="462"/>
    </location>
</feature>
<dbReference type="PANTHER" id="PTHR37291">
    <property type="entry name" value="5-METHYLCYTOSINE-SPECIFIC RESTRICTION ENZYME B"/>
    <property type="match status" value="1"/>
</dbReference>
<dbReference type="Proteomes" id="UP001229773">
    <property type="component" value="Chromosome"/>
</dbReference>
<dbReference type="EMBL" id="CP132375">
    <property type="protein sequence ID" value="WLS98682.1"/>
    <property type="molecule type" value="Genomic_DNA"/>
</dbReference>
<dbReference type="GeneID" id="32537951"/>
<proteinExistence type="predicted"/>
<dbReference type="InterPro" id="IPR052934">
    <property type="entry name" value="Methyl-DNA_Rec/Restrict_Enz"/>
</dbReference>
<dbReference type="Pfam" id="PF17726">
    <property type="entry name" value="DpnI_C"/>
    <property type="match status" value="1"/>
</dbReference>
<evidence type="ECO:0000313" key="2">
    <source>
        <dbReference type="EMBL" id="WLS98682.1"/>
    </source>
</evidence>
<dbReference type="InterPro" id="IPR027417">
    <property type="entry name" value="P-loop_NTPase"/>
</dbReference>
<name>A0ABD7Z3W5_9NEIS</name>
<organism evidence="2 3">
    <name type="scientific">Snodgrassella alvi</name>
    <dbReference type="NCBI Taxonomy" id="1196083"/>
    <lineage>
        <taxon>Bacteria</taxon>
        <taxon>Pseudomonadati</taxon>
        <taxon>Pseudomonadota</taxon>
        <taxon>Betaproteobacteria</taxon>
        <taxon>Neisseriales</taxon>
        <taxon>Neisseriaceae</taxon>
        <taxon>Snodgrassella</taxon>
    </lineage>
</organism>
<dbReference type="InterPro" id="IPR036388">
    <property type="entry name" value="WH-like_DNA-bd_sf"/>
</dbReference>
<sequence length="565" mass="65685">MNNTKQNYWFLEANNNRSDIFIRNNEWIYAGNNKKDIEQIHLIAAGDQVAIKSVSPQISDLPFENKGYPVPVTQIKAIGTVIENPGDGKSLKVSWQRSTPEKKWYFYTSLKTIWPVNKDTNWQSEQLINFTFNDQPQDIDQFCQMPYWQERFNNTNYDPDMNNQNQQKLNEAGWQTIVHELIQELCEKNNSSIFTRQQFLQEYKHLLQEQFPKNNTIEFSVSRTFQELSDKHILIFLNHNGQYKLASYDSDMSNKNNISSEENPGQKNIPRKPYLLNDLIEEGCFISKDKLESIQTKLKEKKNIILQGPPGTGKTWLAKRLASIIIGYRNSDNIKAIQFHPNTSYEDFIRGYRPSSDGKLELVDGPFLNIANQAKNDPDENYVIVIEEINRGNPAQIFGEMLTLLEASKRNPQEALELTYGNEKGFYIPDNLYVIGTMNIADRSLAMVDFALRRRFAFFDLEPNFGNKWLDYMKDKSGISEEKLQKWQNCMIELNKKISDDQALGPAFTIGHSYLTTSQSIKDDQADKWFTTIVKTEIMPLLEEYWFRGTEQIKEAKDILLQQNN</sequence>
<dbReference type="SUPFAM" id="SSF52540">
    <property type="entry name" value="P-loop containing nucleoside triphosphate hydrolases"/>
    <property type="match status" value="1"/>
</dbReference>
<dbReference type="SMART" id="SM00382">
    <property type="entry name" value="AAA"/>
    <property type="match status" value="1"/>
</dbReference>
<dbReference type="InterPro" id="IPR041368">
    <property type="entry name" value="DRP_C"/>
</dbReference>
<protein>
    <submittedName>
        <fullName evidence="2">AAA family ATPase</fullName>
    </submittedName>
</protein>
<dbReference type="Gene3D" id="1.10.10.10">
    <property type="entry name" value="Winged helix-like DNA-binding domain superfamily/Winged helix DNA-binding domain"/>
    <property type="match status" value="1"/>
</dbReference>
<dbReference type="RefSeq" id="WP_025331784.1">
    <property type="nucleotide sequence ID" value="NZ_CP132375.1"/>
</dbReference>
<dbReference type="InterPro" id="IPR011704">
    <property type="entry name" value="ATPase_dyneun-rel_AAA"/>
</dbReference>
<evidence type="ECO:0000259" key="1">
    <source>
        <dbReference type="SMART" id="SM00382"/>
    </source>
</evidence>